<gene>
    <name evidence="2" type="ORF">DQQ10_09295</name>
</gene>
<keyword evidence="1" id="KW-1133">Transmembrane helix</keyword>
<proteinExistence type="predicted"/>
<evidence type="ECO:0000313" key="2">
    <source>
        <dbReference type="EMBL" id="RAW01828.1"/>
    </source>
</evidence>
<keyword evidence="1" id="KW-0472">Membrane</keyword>
<keyword evidence="1" id="KW-0812">Transmembrane</keyword>
<feature type="transmembrane region" description="Helical" evidence="1">
    <location>
        <begin position="103"/>
        <end position="120"/>
    </location>
</feature>
<dbReference type="AlphaFoldDB" id="A0A364Y6V2"/>
<sequence length="253" mass="28799">MMPENPFKERYTLLDNAALLDIIDTADDYQPLAVDAAHFEIGRRQLTAEQLSEARAEQILRRDSELRKANQVQINRDRIKSFFLKAYSSYDSFQLVAVSTRKHIYAILVFLLISFLYYVINNFFLLVDVLSEPSSWDVSIVMFLIPYVLVLIGGILFWMGRKMGLLLIVVHFSLLITDNILVGIRALGSGSTFTGGVNAISPWRMLILASIHVALIWRLSKSDIRQVFHVHVKEVLQVITVGIGLFLLLIVFL</sequence>
<reference evidence="2 3" key="1">
    <citation type="submission" date="2018-06" db="EMBL/GenBank/DDBJ databases">
        <title>Chryseolinea flavus sp. nov., a member of the phylum Bacteroidetes isolated from soil.</title>
        <authorList>
            <person name="Li Y."/>
            <person name="Wang J."/>
        </authorList>
    </citation>
    <scope>NUCLEOTIDE SEQUENCE [LARGE SCALE GENOMIC DNA]</scope>
    <source>
        <strain evidence="2 3">SDU1-6</strain>
    </source>
</reference>
<protein>
    <submittedName>
        <fullName evidence="2">Uncharacterized protein</fullName>
    </submittedName>
</protein>
<dbReference type="RefSeq" id="WP_112746569.1">
    <property type="nucleotide sequence ID" value="NZ_QMFY01000003.1"/>
</dbReference>
<dbReference type="EMBL" id="QMFY01000003">
    <property type="protein sequence ID" value="RAW01828.1"/>
    <property type="molecule type" value="Genomic_DNA"/>
</dbReference>
<feature type="transmembrane region" description="Helical" evidence="1">
    <location>
        <begin position="140"/>
        <end position="158"/>
    </location>
</feature>
<keyword evidence="3" id="KW-1185">Reference proteome</keyword>
<organism evidence="2 3">
    <name type="scientific">Pseudochryseolinea flava</name>
    <dbReference type="NCBI Taxonomy" id="2059302"/>
    <lineage>
        <taxon>Bacteria</taxon>
        <taxon>Pseudomonadati</taxon>
        <taxon>Bacteroidota</taxon>
        <taxon>Cytophagia</taxon>
        <taxon>Cytophagales</taxon>
        <taxon>Fulvivirgaceae</taxon>
        <taxon>Pseudochryseolinea</taxon>
    </lineage>
</organism>
<feature type="transmembrane region" description="Helical" evidence="1">
    <location>
        <begin position="165"/>
        <end position="188"/>
    </location>
</feature>
<accession>A0A364Y6V2</accession>
<evidence type="ECO:0000256" key="1">
    <source>
        <dbReference type="SAM" id="Phobius"/>
    </source>
</evidence>
<evidence type="ECO:0000313" key="3">
    <source>
        <dbReference type="Proteomes" id="UP000251889"/>
    </source>
</evidence>
<name>A0A364Y6V2_9BACT</name>
<feature type="transmembrane region" description="Helical" evidence="1">
    <location>
        <begin position="200"/>
        <end position="220"/>
    </location>
</feature>
<feature type="transmembrane region" description="Helical" evidence="1">
    <location>
        <begin position="232"/>
        <end position="252"/>
    </location>
</feature>
<comment type="caution">
    <text evidence="2">The sequence shown here is derived from an EMBL/GenBank/DDBJ whole genome shotgun (WGS) entry which is preliminary data.</text>
</comment>
<dbReference type="Proteomes" id="UP000251889">
    <property type="component" value="Unassembled WGS sequence"/>
</dbReference>